<evidence type="ECO:0000313" key="6">
    <source>
        <dbReference type="Proteomes" id="UP000587527"/>
    </source>
</evidence>
<dbReference type="GO" id="GO:0016787">
    <property type="term" value="F:hydrolase activity"/>
    <property type="evidence" value="ECO:0007669"/>
    <property type="project" value="UniProtKB-KW"/>
</dbReference>
<dbReference type="InterPro" id="IPR029058">
    <property type="entry name" value="AB_hydrolase_fold"/>
</dbReference>
<protein>
    <submittedName>
        <fullName evidence="5">Poly(Hydroxyalkanoate) depolymerase family esterase</fullName>
    </submittedName>
</protein>
<feature type="chain" id="PRO_5032377575" evidence="4">
    <location>
        <begin position="32"/>
        <end position="414"/>
    </location>
</feature>
<feature type="signal peptide" evidence="4">
    <location>
        <begin position="1"/>
        <end position="31"/>
    </location>
</feature>
<keyword evidence="6" id="KW-1185">Reference proteome</keyword>
<dbReference type="InterPro" id="IPR050955">
    <property type="entry name" value="Plant_Biomass_Hydrol_Est"/>
</dbReference>
<keyword evidence="2" id="KW-0378">Hydrolase</keyword>
<dbReference type="PANTHER" id="PTHR43037">
    <property type="entry name" value="UNNAMED PRODUCT-RELATED"/>
    <property type="match status" value="1"/>
</dbReference>
<dbReference type="PANTHER" id="PTHR43037:SF1">
    <property type="entry name" value="BLL1128 PROTEIN"/>
    <property type="match status" value="1"/>
</dbReference>
<feature type="region of interest" description="Disordered" evidence="3">
    <location>
        <begin position="326"/>
        <end position="357"/>
    </location>
</feature>
<dbReference type="InterPro" id="IPR010126">
    <property type="entry name" value="Esterase_phb"/>
</dbReference>
<name>A0A841BNE4_9ACTN</name>
<dbReference type="NCBIfam" id="TIGR01840">
    <property type="entry name" value="esterase_phb"/>
    <property type="match status" value="1"/>
</dbReference>
<feature type="compositionally biased region" description="Low complexity" evidence="3">
    <location>
        <begin position="332"/>
        <end position="355"/>
    </location>
</feature>
<dbReference type="Pfam" id="PF10503">
    <property type="entry name" value="Esterase_PHB"/>
    <property type="match status" value="1"/>
</dbReference>
<gene>
    <name evidence="5" type="ORF">F4553_003986</name>
</gene>
<evidence type="ECO:0000256" key="4">
    <source>
        <dbReference type="SAM" id="SignalP"/>
    </source>
</evidence>
<dbReference type="EMBL" id="JACHMN010000002">
    <property type="protein sequence ID" value="MBB5870607.1"/>
    <property type="molecule type" value="Genomic_DNA"/>
</dbReference>
<proteinExistence type="predicted"/>
<dbReference type="RefSeq" id="WP_184838105.1">
    <property type="nucleotide sequence ID" value="NZ_JACHMN010000002.1"/>
</dbReference>
<comment type="caution">
    <text evidence="5">The sequence shown here is derived from an EMBL/GenBank/DDBJ whole genome shotgun (WGS) entry which is preliminary data.</text>
</comment>
<accession>A0A841BNE4</accession>
<evidence type="ECO:0000256" key="3">
    <source>
        <dbReference type="SAM" id="MobiDB-lite"/>
    </source>
</evidence>
<reference evidence="5 6" key="1">
    <citation type="submission" date="2020-08" db="EMBL/GenBank/DDBJ databases">
        <title>Sequencing the genomes of 1000 actinobacteria strains.</title>
        <authorList>
            <person name="Klenk H.-P."/>
        </authorList>
    </citation>
    <scope>NUCLEOTIDE SEQUENCE [LARGE SCALE GENOMIC DNA]</scope>
    <source>
        <strain evidence="5 6">DSM 45362</strain>
    </source>
</reference>
<dbReference type="Proteomes" id="UP000587527">
    <property type="component" value="Unassembled WGS sequence"/>
</dbReference>
<dbReference type="GO" id="GO:0005576">
    <property type="term" value="C:extracellular region"/>
    <property type="evidence" value="ECO:0007669"/>
    <property type="project" value="InterPro"/>
</dbReference>
<organism evidence="5 6">
    <name type="scientific">Allocatelliglobosispora scoriae</name>
    <dbReference type="NCBI Taxonomy" id="643052"/>
    <lineage>
        <taxon>Bacteria</taxon>
        <taxon>Bacillati</taxon>
        <taxon>Actinomycetota</taxon>
        <taxon>Actinomycetes</taxon>
        <taxon>Micromonosporales</taxon>
        <taxon>Micromonosporaceae</taxon>
        <taxon>Allocatelliglobosispora</taxon>
    </lineage>
</organism>
<dbReference type="Gene3D" id="3.40.50.1820">
    <property type="entry name" value="alpha/beta hydrolase"/>
    <property type="match status" value="1"/>
</dbReference>
<evidence type="ECO:0000313" key="5">
    <source>
        <dbReference type="EMBL" id="MBB5870607.1"/>
    </source>
</evidence>
<evidence type="ECO:0000256" key="2">
    <source>
        <dbReference type="ARBA" id="ARBA00022801"/>
    </source>
</evidence>
<dbReference type="SUPFAM" id="SSF53474">
    <property type="entry name" value="alpha/beta-Hydrolases"/>
    <property type="match status" value="2"/>
</dbReference>
<keyword evidence="1 4" id="KW-0732">Signal</keyword>
<evidence type="ECO:0000256" key="1">
    <source>
        <dbReference type="ARBA" id="ARBA00022729"/>
    </source>
</evidence>
<sequence length="414" mass="43299">MTTRSRWIVSVLTGIAMALTGFTVSMLPAHAAATLTQVTGFGSNPGNLTMFSYRPIDLPANAPLVVVLHGCTQTAADYHAHSGWQKFADQHRFAVVYAQTSSANNSSSCFNFFLPADTSRGQGEALSIKQMVDYALANYATNPARVYVTGLSAGGAMTSVMLATYPEVFAAGAVIAGLPYRCATDATSAYSCMYTAQSKTPAQWGTLVRNANPGYTGPWPKVSIWYGSSDATVIPANATELRDQWTNVRGISQTATGTASLPSSTTLTRYGSGDEVLVYQVQGIAHGTPIDPGSAAEQCGSAGSYFIDSICSSYYIARDFGLSGTVTPPSPSASASPTASSSPTASPSPTSSPTAQPCFTASNYAHTTAGRAHQSGGYTYANGSNQAMGLWNVAVIHTLRRTGTNYYVLADGQC</sequence>
<dbReference type="AlphaFoldDB" id="A0A841BNE4"/>